<evidence type="ECO:0000313" key="3">
    <source>
        <dbReference type="Proteomes" id="UP000308549"/>
    </source>
</evidence>
<protein>
    <recommendedName>
        <fullName evidence="4">DRBM domain-containing protein</fullName>
    </recommendedName>
</protein>
<feature type="region of interest" description="Disordered" evidence="1">
    <location>
        <begin position="1"/>
        <end position="22"/>
    </location>
</feature>
<dbReference type="AlphaFoldDB" id="A0A4U0U7S0"/>
<dbReference type="PANTHER" id="PTHR42030:SF1">
    <property type="entry name" value="DRBM DOMAIN-CONTAINING PROTEIN"/>
    <property type="match status" value="1"/>
</dbReference>
<dbReference type="OrthoDB" id="5418749at2759"/>
<dbReference type="PANTHER" id="PTHR42030">
    <property type="entry name" value="DRBM DOMAIN-CONTAINING PROTEIN"/>
    <property type="match status" value="1"/>
</dbReference>
<evidence type="ECO:0000256" key="1">
    <source>
        <dbReference type="SAM" id="MobiDB-lite"/>
    </source>
</evidence>
<dbReference type="Gene3D" id="3.30.160.20">
    <property type="match status" value="1"/>
</dbReference>
<dbReference type="Proteomes" id="UP000308549">
    <property type="component" value="Unassembled WGS sequence"/>
</dbReference>
<accession>A0A4U0U7S0</accession>
<reference evidence="2 3" key="1">
    <citation type="submission" date="2017-03" db="EMBL/GenBank/DDBJ databases">
        <title>Genomes of endolithic fungi from Antarctica.</title>
        <authorList>
            <person name="Coleine C."/>
            <person name="Masonjones S."/>
            <person name="Stajich J.E."/>
        </authorList>
    </citation>
    <scope>NUCLEOTIDE SEQUENCE [LARGE SCALE GENOMIC DNA]</scope>
    <source>
        <strain evidence="2 3">CCFEE 6315</strain>
    </source>
</reference>
<feature type="region of interest" description="Disordered" evidence="1">
    <location>
        <begin position="92"/>
        <end position="120"/>
    </location>
</feature>
<organism evidence="2 3">
    <name type="scientific">Salinomyces thailandicus</name>
    <dbReference type="NCBI Taxonomy" id="706561"/>
    <lineage>
        <taxon>Eukaryota</taxon>
        <taxon>Fungi</taxon>
        <taxon>Dikarya</taxon>
        <taxon>Ascomycota</taxon>
        <taxon>Pezizomycotina</taxon>
        <taxon>Dothideomycetes</taxon>
        <taxon>Dothideomycetidae</taxon>
        <taxon>Mycosphaerellales</taxon>
        <taxon>Teratosphaeriaceae</taxon>
        <taxon>Salinomyces</taxon>
    </lineage>
</organism>
<keyword evidence="3" id="KW-1185">Reference proteome</keyword>
<comment type="caution">
    <text evidence="2">The sequence shown here is derived from an EMBL/GenBank/DDBJ whole genome shotgun (WGS) entry which is preliminary data.</text>
</comment>
<feature type="compositionally biased region" description="Low complexity" evidence="1">
    <location>
        <begin position="92"/>
        <end position="110"/>
    </location>
</feature>
<sequence length="120" mass="12914">MSTSSTTSNGSAQSTAGQPTVKQDALTNFCRSNGLRAPAWQVVSDRRGGRTAWSCTVQVAGAHIGARYWYDGQYVNNAREDAAEVALQRFGQQIPTPQSSPSTPQLQQQQRAAYGRPVGI</sequence>
<name>A0A4U0U7S0_9PEZI</name>
<gene>
    <name evidence="2" type="ORF">B0A50_02145</name>
</gene>
<dbReference type="SUPFAM" id="SSF54768">
    <property type="entry name" value="dsRNA-binding domain-like"/>
    <property type="match status" value="1"/>
</dbReference>
<evidence type="ECO:0008006" key="4">
    <source>
        <dbReference type="Google" id="ProtNLM"/>
    </source>
</evidence>
<proteinExistence type="predicted"/>
<dbReference type="CDD" id="cd00048">
    <property type="entry name" value="DSRM_SF"/>
    <property type="match status" value="1"/>
</dbReference>
<evidence type="ECO:0000313" key="2">
    <source>
        <dbReference type="EMBL" id="TKA31300.1"/>
    </source>
</evidence>
<dbReference type="EMBL" id="NAJL01000008">
    <property type="protein sequence ID" value="TKA31300.1"/>
    <property type="molecule type" value="Genomic_DNA"/>
</dbReference>